<evidence type="ECO:0000256" key="1">
    <source>
        <dbReference type="SAM" id="MobiDB-lite"/>
    </source>
</evidence>
<sequence>MINKNNSEINIVGSIVSRGFGKEFLDDLEPNRRNEERTNNYFAQTETEYIEERNSKRRDKNAKRRERKLKLDKFWEIKKAREEAKIRRNEEANIVQGYPPKMWEQLYRDRFSEDRDDPKK</sequence>
<dbReference type="EMBL" id="CAJVCH010073415">
    <property type="protein sequence ID" value="CAG7720748.1"/>
    <property type="molecule type" value="Genomic_DNA"/>
</dbReference>
<dbReference type="Proteomes" id="UP000708208">
    <property type="component" value="Unassembled WGS sequence"/>
</dbReference>
<evidence type="ECO:0000313" key="2">
    <source>
        <dbReference type="EMBL" id="CAG7720748.1"/>
    </source>
</evidence>
<gene>
    <name evidence="2" type="ORF">AFUS01_LOCUS10010</name>
</gene>
<name>A0A8J2JIE8_9HEXA</name>
<protein>
    <submittedName>
        <fullName evidence="2">Uncharacterized protein</fullName>
    </submittedName>
</protein>
<feature type="compositionally biased region" description="Basic residues" evidence="1">
    <location>
        <begin position="55"/>
        <end position="65"/>
    </location>
</feature>
<evidence type="ECO:0000313" key="3">
    <source>
        <dbReference type="Proteomes" id="UP000708208"/>
    </source>
</evidence>
<proteinExistence type="predicted"/>
<organism evidence="2 3">
    <name type="scientific">Allacma fusca</name>
    <dbReference type="NCBI Taxonomy" id="39272"/>
    <lineage>
        <taxon>Eukaryota</taxon>
        <taxon>Metazoa</taxon>
        <taxon>Ecdysozoa</taxon>
        <taxon>Arthropoda</taxon>
        <taxon>Hexapoda</taxon>
        <taxon>Collembola</taxon>
        <taxon>Symphypleona</taxon>
        <taxon>Sminthuridae</taxon>
        <taxon>Allacma</taxon>
    </lineage>
</organism>
<reference evidence="2" key="1">
    <citation type="submission" date="2021-06" db="EMBL/GenBank/DDBJ databases">
        <authorList>
            <person name="Hodson N. C."/>
            <person name="Mongue J. A."/>
            <person name="Jaron S. K."/>
        </authorList>
    </citation>
    <scope>NUCLEOTIDE SEQUENCE</scope>
</reference>
<accession>A0A8J2JIE8</accession>
<comment type="caution">
    <text evidence="2">The sequence shown here is derived from an EMBL/GenBank/DDBJ whole genome shotgun (WGS) entry which is preliminary data.</text>
</comment>
<feature type="region of interest" description="Disordered" evidence="1">
    <location>
        <begin position="44"/>
        <end position="65"/>
    </location>
</feature>
<dbReference type="AlphaFoldDB" id="A0A8J2JIE8"/>
<keyword evidence="3" id="KW-1185">Reference proteome</keyword>